<protein>
    <submittedName>
        <fullName evidence="1">Uncharacterized protein</fullName>
    </submittedName>
</protein>
<accession>A0AAV4D170</accession>
<evidence type="ECO:0000313" key="2">
    <source>
        <dbReference type="Proteomes" id="UP000735302"/>
    </source>
</evidence>
<dbReference type="EMBL" id="BLXT01007308">
    <property type="protein sequence ID" value="GFO37904.1"/>
    <property type="molecule type" value="Genomic_DNA"/>
</dbReference>
<dbReference type="AlphaFoldDB" id="A0AAV4D170"/>
<organism evidence="1 2">
    <name type="scientific">Plakobranchus ocellatus</name>
    <dbReference type="NCBI Taxonomy" id="259542"/>
    <lineage>
        <taxon>Eukaryota</taxon>
        <taxon>Metazoa</taxon>
        <taxon>Spiralia</taxon>
        <taxon>Lophotrochozoa</taxon>
        <taxon>Mollusca</taxon>
        <taxon>Gastropoda</taxon>
        <taxon>Heterobranchia</taxon>
        <taxon>Euthyneura</taxon>
        <taxon>Panpulmonata</taxon>
        <taxon>Sacoglossa</taxon>
        <taxon>Placobranchoidea</taxon>
        <taxon>Plakobranchidae</taxon>
        <taxon>Plakobranchus</taxon>
    </lineage>
</organism>
<reference evidence="1 2" key="1">
    <citation type="journal article" date="2021" name="Elife">
        <title>Chloroplast acquisition without the gene transfer in kleptoplastic sea slugs, Plakobranchus ocellatus.</title>
        <authorList>
            <person name="Maeda T."/>
            <person name="Takahashi S."/>
            <person name="Yoshida T."/>
            <person name="Shimamura S."/>
            <person name="Takaki Y."/>
            <person name="Nagai Y."/>
            <person name="Toyoda A."/>
            <person name="Suzuki Y."/>
            <person name="Arimoto A."/>
            <person name="Ishii H."/>
            <person name="Satoh N."/>
            <person name="Nishiyama T."/>
            <person name="Hasebe M."/>
            <person name="Maruyama T."/>
            <person name="Minagawa J."/>
            <person name="Obokata J."/>
            <person name="Shigenobu S."/>
        </authorList>
    </citation>
    <scope>NUCLEOTIDE SEQUENCE [LARGE SCALE GENOMIC DNA]</scope>
</reference>
<dbReference type="Proteomes" id="UP000735302">
    <property type="component" value="Unassembled WGS sequence"/>
</dbReference>
<comment type="caution">
    <text evidence="1">The sequence shown here is derived from an EMBL/GenBank/DDBJ whole genome shotgun (WGS) entry which is preliminary data.</text>
</comment>
<sequence>MGLNWGEPFHKRPSANLKCSAIRSRIFAMKTGLGCGLTQAVSENWLSLQSHNAYKDTESEEMVISHVRSTQDAGRARP</sequence>
<evidence type="ECO:0000313" key="1">
    <source>
        <dbReference type="EMBL" id="GFO37904.1"/>
    </source>
</evidence>
<keyword evidence="2" id="KW-1185">Reference proteome</keyword>
<gene>
    <name evidence="1" type="ORF">PoB_006440900</name>
</gene>
<proteinExistence type="predicted"/>
<name>A0AAV4D170_9GAST</name>